<feature type="disulfide bond" description="Redox-active" evidence="20">
    <location>
        <begin position="72"/>
        <end position="77"/>
    </location>
</feature>
<name>A0AAN8E967_CHAGU</name>
<evidence type="ECO:0000256" key="21">
    <source>
        <dbReference type="SAM" id="SignalP"/>
    </source>
</evidence>
<protein>
    <recommendedName>
        <fullName evidence="15">ERO1-like protein alpha</fullName>
    </recommendedName>
    <alternativeName>
        <fullName evidence="16">Endoplasmic reticulum oxidoreductase alpha</fullName>
    </alternativeName>
    <alternativeName>
        <fullName evidence="17">Oxidoreductin-1-L-alpha</fullName>
    </alternativeName>
</protein>
<keyword evidence="23" id="KW-1185">Reference proteome</keyword>
<proteinExistence type="inferred from homology"/>
<evidence type="ECO:0000256" key="4">
    <source>
        <dbReference type="ARBA" id="ARBA00022448"/>
    </source>
</evidence>
<evidence type="ECO:0000256" key="5">
    <source>
        <dbReference type="ARBA" id="ARBA00022630"/>
    </source>
</evidence>
<comment type="subcellular location">
    <subcellularLocation>
        <location evidence="2">Endoplasmic reticulum membrane</location>
        <topology evidence="2">Peripheral membrane protein</topology>
        <orientation evidence="2">Lumenal side</orientation>
    </subcellularLocation>
</comment>
<keyword evidence="7" id="KW-0256">Endoplasmic reticulum</keyword>
<evidence type="ECO:0000256" key="14">
    <source>
        <dbReference type="ARBA" id="ARBA00023284"/>
    </source>
</evidence>
<dbReference type="EMBL" id="JAURVH010001513">
    <property type="protein sequence ID" value="KAK5935710.1"/>
    <property type="molecule type" value="Genomic_DNA"/>
</dbReference>
<feature type="disulfide bond" description="Redox-active" evidence="20">
    <location>
        <begin position="343"/>
        <end position="346"/>
    </location>
</feature>
<evidence type="ECO:0000256" key="10">
    <source>
        <dbReference type="ARBA" id="ARBA00023002"/>
    </source>
</evidence>
<keyword evidence="4" id="KW-0813">Transport</keyword>
<evidence type="ECO:0000256" key="6">
    <source>
        <dbReference type="ARBA" id="ARBA00022729"/>
    </source>
</evidence>
<comment type="similarity">
    <text evidence="3">Belongs to the EROs family.</text>
</comment>
<feature type="binding site" evidence="19">
    <location>
        <position position="202"/>
    </location>
    <ligand>
        <name>FAD</name>
        <dbReference type="ChEBI" id="CHEBI:57692"/>
    </ligand>
</feature>
<evidence type="ECO:0000256" key="7">
    <source>
        <dbReference type="ARBA" id="ARBA00022824"/>
    </source>
</evidence>
<evidence type="ECO:0000256" key="17">
    <source>
        <dbReference type="ARBA" id="ARBA00042500"/>
    </source>
</evidence>
<evidence type="ECO:0000256" key="9">
    <source>
        <dbReference type="ARBA" id="ARBA00022982"/>
    </source>
</evidence>
<evidence type="ECO:0000256" key="3">
    <source>
        <dbReference type="ARBA" id="ARBA00008277"/>
    </source>
</evidence>
<evidence type="ECO:0000256" key="16">
    <source>
        <dbReference type="ARBA" id="ARBA00041899"/>
    </source>
</evidence>
<dbReference type="InterPro" id="IPR037192">
    <property type="entry name" value="ERO1-like_sf"/>
</dbReference>
<evidence type="ECO:0000256" key="19">
    <source>
        <dbReference type="PIRSR" id="PIRSR017205-2"/>
    </source>
</evidence>
<reference evidence="22 23" key="1">
    <citation type="journal article" date="2023" name="Mol. Biol. Evol.">
        <title>Genomics of Secondarily Temperate Adaptation in the Only Non-Antarctic Icefish.</title>
        <authorList>
            <person name="Rivera-Colon A.G."/>
            <person name="Rayamajhi N."/>
            <person name="Minhas B.F."/>
            <person name="Madrigal G."/>
            <person name="Bilyk K.T."/>
            <person name="Yoon V."/>
            <person name="Hune M."/>
            <person name="Gregory S."/>
            <person name="Cheng C.H.C."/>
            <person name="Catchen J.M."/>
        </authorList>
    </citation>
    <scope>NUCLEOTIDE SEQUENCE [LARGE SCALE GENOMIC DNA]</scope>
    <source>
        <tissue evidence="22">White muscle</tissue>
    </source>
</reference>
<feature type="active site" evidence="18">
    <location>
        <position position="346"/>
    </location>
</feature>
<comment type="cofactor">
    <cofactor evidence="1 19">
        <name>FAD</name>
        <dbReference type="ChEBI" id="CHEBI:57692"/>
    </cofactor>
</comment>
<keyword evidence="10" id="KW-0560">Oxidoreductase</keyword>
<evidence type="ECO:0000256" key="20">
    <source>
        <dbReference type="PIRSR" id="PIRSR017205-3"/>
    </source>
</evidence>
<dbReference type="PANTHER" id="PTHR12613:SF1">
    <property type="entry name" value="ERO1-LIKE PROTEIN ALPHA"/>
    <property type="match status" value="1"/>
</dbReference>
<dbReference type="InterPro" id="IPR007266">
    <property type="entry name" value="Ero1"/>
</dbReference>
<evidence type="ECO:0000256" key="1">
    <source>
        <dbReference type="ARBA" id="ARBA00001974"/>
    </source>
</evidence>
<comment type="caution">
    <text evidence="22">The sequence shown here is derived from an EMBL/GenBank/DDBJ whole genome shotgun (WGS) entry which is preliminary data.</text>
</comment>
<keyword evidence="14" id="KW-0676">Redox-active center</keyword>
<dbReference type="GO" id="GO:0071949">
    <property type="term" value="F:FAD binding"/>
    <property type="evidence" value="ECO:0007669"/>
    <property type="project" value="InterPro"/>
</dbReference>
<keyword evidence="12 20" id="KW-1015">Disulfide bond</keyword>
<organism evidence="22 23">
    <name type="scientific">Champsocephalus gunnari</name>
    <name type="common">Mackerel icefish</name>
    <dbReference type="NCBI Taxonomy" id="52237"/>
    <lineage>
        <taxon>Eukaryota</taxon>
        <taxon>Metazoa</taxon>
        <taxon>Chordata</taxon>
        <taxon>Craniata</taxon>
        <taxon>Vertebrata</taxon>
        <taxon>Euteleostomi</taxon>
        <taxon>Actinopterygii</taxon>
        <taxon>Neopterygii</taxon>
        <taxon>Teleostei</taxon>
        <taxon>Neoteleostei</taxon>
        <taxon>Acanthomorphata</taxon>
        <taxon>Eupercaria</taxon>
        <taxon>Perciformes</taxon>
        <taxon>Notothenioidei</taxon>
        <taxon>Channichthyidae</taxon>
        <taxon>Champsocephalus</taxon>
    </lineage>
</organism>
<feature type="binding site" evidence="19">
    <location>
        <position position="205"/>
    </location>
    <ligand>
        <name>FAD</name>
        <dbReference type="ChEBI" id="CHEBI:57692"/>
    </ligand>
</feature>
<dbReference type="SUPFAM" id="SSF110019">
    <property type="entry name" value="ERO1-like"/>
    <property type="match status" value="1"/>
</dbReference>
<evidence type="ECO:0000313" key="22">
    <source>
        <dbReference type="EMBL" id="KAK5935710.1"/>
    </source>
</evidence>
<keyword evidence="8 19" id="KW-0274">FAD</keyword>
<evidence type="ECO:0000256" key="12">
    <source>
        <dbReference type="ARBA" id="ARBA00023157"/>
    </source>
</evidence>
<evidence type="ECO:0000256" key="15">
    <source>
        <dbReference type="ARBA" id="ARBA00040786"/>
    </source>
</evidence>
<feature type="signal peptide" evidence="21">
    <location>
        <begin position="1"/>
        <end position="18"/>
    </location>
</feature>
<evidence type="ECO:0000256" key="2">
    <source>
        <dbReference type="ARBA" id="ARBA00004367"/>
    </source>
</evidence>
<evidence type="ECO:0000256" key="18">
    <source>
        <dbReference type="PIRSR" id="PIRSR017205-1"/>
    </source>
</evidence>
<keyword evidence="9" id="KW-0249">Electron transport</keyword>
<dbReference type="GO" id="GO:0016972">
    <property type="term" value="F:thiol oxidase activity"/>
    <property type="evidence" value="ECO:0007669"/>
    <property type="project" value="InterPro"/>
</dbReference>
<feature type="chain" id="PRO_5043038590" description="ERO1-like protein alpha" evidence="21">
    <location>
        <begin position="19"/>
        <end position="392"/>
    </location>
</feature>
<keyword evidence="6 21" id="KW-0732">Signal</keyword>
<sequence length="392" mass="45323">MKLVVLVLLLQVSGCADSRCFCQLTGDLDDYRRFNNNQLFSKLQTLLESDYFRFYKVNLNKACPFWSSSSHCGLKDCAVKPCSPNAVPEGIRSHNKVTEEKEQPVKCEQAENLGAVDISLSKETREALLNWSKHDDEAECFCVVDDEESTDSQYENCFKPYTIKRPVLSSLFHSSSGSESNTFYSWLEGQCVEKRAFYRLISGLHSSINIHLSARYLLEDSWFQKKWGHNVSDFRQRFDSELTDGEGPKRLRNLYFLFLIELRALAKALPFFQQPSFRLFTGRPEKDRRHKELLHILQLARYFPLAFDETSLFAGDEKEAAKLKEDIRLAFLNISRIMDCVGCFKCRLWGKLQRPSFQLSRQEVVSLLNTFGRVSTSIRELKNFRSLLAEEG</sequence>
<dbReference type="PANTHER" id="PTHR12613">
    <property type="entry name" value="ERO1-RELATED"/>
    <property type="match status" value="1"/>
</dbReference>
<feature type="active site" description="Nucleophile" evidence="18">
    <location>
        <position position="343"/>
    </location>
</feature>
<evidence type="ECO:0000256" key="8">
    <source>
        <dbReference type="ARBA" id="ARBA00022827"/>
    </source>
</evidence>
<gene>
    <name evidence="22" type="ORF">CgunFtcFv8_021052</name>
</gene>
<evidence type="ECO:0000256" key="11">
    <source>
        <dbReference type="ARBA" id="ARBA00023136"/>
    </source>
</evidence>
<accession>A0AAN8E967</accession>
<keyword evidence="13" id="KW-0325">Glycoprotein</keyword>
<dbReference type="GO" id="GO:0034975">
    <property type="term" value="P:protein folding in endoplasmic reticulum"/>
    <property type="evidence" value="ECO:0007669"/>
    <property type="project" value="InterPro"/>
</dbReference>
<dbReference type="PIRSF" id="PIRSF017205">
    <property type="entry name" value="ERO1"/>
    <property type="match status" value="1"/>
</dbReference>
<evidence type="ECO:0000313" key="23">
    <source>
        <dbReference type="Proteomes" id="UP001331515"/>
    </source>
</evidence>
<feature type="binding site" evidence="19">
    <location>
        <position position="237"/>
    </location>
    <ligand>
        <name>FAD</name>
        <dbReference type="ChEBI" id="CHEBI:57692"/>
    </ligand>
</feature>
<dbReference type="GO" id="GO:0005789">
    <property type="term" value="C:endoplasmic reticulum membrane"/>
    <property type="evidence" value="ECO:0007669"/>
    <property type="project" value="UniProtKB-SubCell"/>
</dbReference>
<keyword evidence="11" id="KW-0472">Membrane</keyword>
<dbReference type="GO" id="GO:0015035">
    <property type="term" value="F:protein-disulfide reductase activity"/>
    <property type="evidence" value="ECO:0007669"/>
    <property type="project" value="InterPro"/>
</dbReference>
<evidence type="ECO:0000256" key="13">
    <source>
        <dbReference type="ARBA" id="ARBA00023180"/>
    </source>
</evidence>
<keyword evidence="5" id="KW-0285">Flavoprotein</keyword>
<dbReference type="AlphaFoldDB" id="A0AAN8E967"/>
<dbReference type="Proteomes" id="UP001331515">
    <property type="component" value="Unassembled WGS sequence"/>
</dbReference>
<dbReference type="Pfam" id="PF04137">
    <property type="entry name" value="ERO1"/>
    <property type="match status" value="1"/>
</dbReference>